<dbReference type="EMBL" id="JBHUHO010000020">
    <property type="protein sequence ID" value="MFD2115568.1"/>
    <property type="molecule type" value="Genomic_DNA"/>
</dbReference>
<comment type="caution">
    <text evidence="1">The sequence shown here is derived from an EMBL/GenBank/DDBJ whole genome shotgun (WGS) entry which is preliminary data.</text>
</comment>
<evidence type="ECO:0000313" key="2">
    <source>
        <dbReference type="Proteomes" id="UP001597362"/>
    </source>
</evidence>
<dbReference type="Proteomes" id="UP001597362">
    <property type="component" value="Unassembled WGS sequence"/>
</dbReference>
<sequence length="89" mass="10143">MFINEEGKTYQPGDIVYILYRNPHVQDVANVQAAAVVSHPQNADELAIFLYDTYYPLTEEVAVFATEQEAEQAFQDSFGFSMTEDGEWQ</sequence>
<dbReference type="InterPro" id="IPR022608">
    <property type="entry name" value="Tscrpt_reg_SplA"/>
</dbReference>
<protein>
    <submittedName>
        <fullName evidence="1">Transcriptional regulator SplA domain-containing protein</fullName>
    </submittedName>
</protein>
<dbReference type="Pfam" id="PF11132">
    <property type="entry name" value="SplA"/>
    <property type="match status" value="1"/>
</dbReference>
<evidence type="ECO:0000313" key="1">
    <source>
        <dbReference type="EMBL" id="MFD2115568.1"/>
    </source>
</evidence>
<proteinExistence type="predicted"/>
<reference evidence="2" key="1">
    <citation type="journal article" date="2019" name="Int. J. Syst. Evol. Microbiol.">
        <title>The Global Catalogue of Microorganisms (GCM) 10K type strain sequencing project: providing services to taxonomists for standard genome sequencing and annotation.</title>
        <authorList>
            <consortium name="The Broad Institute Genomics Platform"/>
            <consortium name="The Broad Institute Genome Sequencing Center for Infectious Disease"/>
            <person name="Wu L."/>
            <person name="Ma J."/>
        </authorList>
    </citation>
    <scope>NUCLEOTIDE SEQUENCE [LARGE SCALE GENOMIC DNA]</scope>
    <source>
        <strain evidence="2">GH52</strain>
    </source>
</reference>
<accession>A0ABW4YIQ0</accession>
<gene>
    <name evidence="1" type="ORF">ACFSJH_07465</name>
</gene>
<keyword evidence="2" id="KW-1185">Reference proteome</keyword>
<dbReference type="RefSeq" id="WP_377770847.1">
    <property type="nucleotide sequence ID" value="NZ_JBHUHO010000020.1"/>
</dbReference>
<organism evidence="1 2">
    <name type="scientific">Paenibacillus yanchengensis</name>
    <dbReference type="NCBI Taxonomy" id="2035833"/>
    <lineage>
        <taxon>Bacteria</taxon>
        <taxon>Bacillati</taxon>
        <taxon>Bacillota</taxon>
        <taxon>Bacilli</taxon>
        <taxon>Bacillales</taxon>
        <taxon>Paenibacillaceae</taxon>
        <taxon>Paenibacillus</taxon>
    </lineage>
</organism>
<name>A0ABW4YIQ0_9BACL</name>